<keyword evidence="2" id="KW-0812">Transmembrane</keyword>
<dbReference type="Proteomes" id="UP000009399">
    <property type="component" value="Chromosome"/>
</dbReference>
<evidence type="ECO:0000256" key="2">
    <source>
        <dbReference type="SAM" id="Phobius"/>
    </source>
</evidence>
<feature type="transmembrane region" description="Helical" evidence="2">
    <location>
        <begin position="37"/>
        <end position="61"/>
    </location>
</feature>
<feature type="compositionally biased region" description="Basic residues" evidence="1">
    <location>
        <begin position="23"/>
        <end position="32"/>
    </location>
</feature>
<organism evidence="3 4">
    <name type="scientific">Mesomycoplasma hyorhinis SK76</name>
    <dbReference type="NCBI Taxonomy" id="1118964"/>
    <lineage>
        <taxon>Bacteria</taxon>
        <taxon>Bacillati</taxon>
        <taxon>Mycoplasmatota</taxon>
        <taxon>Mycoplasmoidales</taxon>
        <taxon>Metamycoplasmataceae</taxon>
        <taxon>Mesomycoplasma</taxon>
    </lineage>
</organism>
<name>A0AAI8ANH6_MESHY</name>
<dbReference type="EMBL" id="CP003914">
    <property type="protein sequence ID" value="AFX74629.1"/>
    <property type="molecule type" value="Genomic_DNA"/>
</dbReference>
<sequence length="722" mass="82562">MSKLNLLQKIARLNSKEKNNQPKNKKSKKPVSKKRKVVYSIIGVGAFALILGLGIGVPVGASKTSGALVQQRDKNDILVSISTPTGDQNISTSQLLSAIKTTGEQQNEELKLAKKKIVEYLYDQEVENAELFQKAWNDTNSDKTSNNGKTFTIKSKEDVRKEEENKLKDERTKFQKNFGFNNWETEFNKELATEKYGNAKSFDEAVDYLTFQALIPVAFARFKFELNTSFTNSDVTNRILKNDIKNKSGQVVFHKGDRLFKNIINLATKDGEDFVNGFLPNIKNPKDENKTPEEIEKSKEDQKVAAFLSKSFVKDYMYPKKLFNEIYFNDGAVLKNNFHLFDMSKIVVNVKTDDKNSQSPWKIAKADLEELLTYFLVEVEPNVLKAKVVRNGLDSLESFKKEAESYKTNQEDKVLLTVINPSKNKTLANSYGKLPLQNLSQIFENNSVQFGLSFLDKLYKPKSTTQLLSKTLFENIKSEVFKNNKNLLPDSSSLVGKTVAEIKEINRRLKDYIEKLSDTELNKAGEALKKTFGEEKDNFRISNSYSLTDNPNIRIVFDDKGMSILKVSQIKSWEEFEKIIDKELQLKANNQFDNKINSNIDLSSLLSELQNDDFALYSSIKDQKFKDVLLADKNRTEAEKQKYLDDITQLSNNFLVSFVINKVLKINSNVQTYLKKELETRLINDYEFNQNKKIWVIKTQPDKTASQAILDELQSLFKVGTN</sequence>
<keyword evidence="2" id="KW-0472">Membrane</keyword>
<dbReference type="KEGG" id="mhs:MOS_727"/>
<protein>
    <submittedName>
        <fullName evidence="3">P80-related protein</fullName>
    </submittedName>
</protein>
<gene>
    <name evidence="3" type="ORF">MOS_727</name>
</gene>
<evidence type="ECO:0000313" key="3">
    <source>
        <dbReference type="EMBL" id="AFX74629.1"/>
    </source>
</evidence>
<evidence type="ECO:0000313" key="4">
    <source>
        <dbReference type="Proteomes" id="UP000009399"/>
    </source>
</evidence>
<dbReference type="AlphaFoldDB" id="A0AAI8ANH6"/>
<dbReference type="NCBIfam" id="NF045833">
    <property type="entry name" value="P80_membrane"/>
    <property type="match status" value="1"/>
</dbReference>
<keyword evidence="2" id="KW-1133">Transmembrane helix</keyword>
<proteinExistence type="predicted"/>
<feature type="region of interest" description="Disordered" evidence="1">
    <location>
        <begin position="13"/>
        <end position="32"/>
    </location>
</feature>
<accession>A0AAI8ANH6</accession>
<reference evidence="3 4" key="1">
    <citation type="journal article" date="2013" name="Genome Announc.">
        <title>Complete Genome Sequence of Mycoplasma hyorhinis Strain SK76.</title>
        <authorList>
            <person name="Goodison S."/>
            <person name="Urquidi V."/>
            <person name="Kumar D."/>
            <person name="Reyes L."/>
            <person name="Rosser C.J."/>
        </authorList>
    </citation>
    <scope>NUCLEOTIDE SEQUENCE [LARGE SCALE GENOMIC DNA]</scope>
    <source>
        <strain evidence="3 4">SK76</strain>
    </source>
</reference>
<dbReference type="RefSeq" id="WP_015084311.1">
    <property type="nucleotide sequence ID" value="NC_019552.1"/>
</dbReference>
<evidence type="ECO:0000256" key="1">
    <source>
        <dbReference type="SAM" id="MobiDB-lite"/>
    </source>
</evidence>